<protein>
    <recommendedName>
        <fullName evidence="4">HTH psq-type domain-containing protein</fullName>
    </recommendedName>
</protein>
<dbReference type="GO" id="GO:0005634">
    <property type="term" value="C:nucleus"/>
    <property type="evidence" value="ECO:0007669"/>
    <property type="project" value="UniProtKB-SubCell"/>
</dbReference>
<dbReference type="Gene3D" id="1.10.10.60">
    <property type="entry name" value="Homeodomain-like"/>
    <property type="match status" value="1"/>
</dbReference>
<accession>A0A9N9T5R5</accession>
<sequence>MTAIRNGIKINEASRVFRIPRGTLQDRLHLRVPEVPRKMESDSVLSKEEETALKEWCIALVQCGFPLKLDDLLNTIHNNISQEDTTRPNPFVNNRSGKNGISHFLDEILS</sequence>
<evidence type="ECO:0008006" key="4">
    <source>
        <dbReference type="Google" id="ProtNLM"/>
    </source>
</evidence>
<comment type="subcellular location">
    <subcellularLocation>
        <location evidence="1">Nucleus</location>
    </subcellularLocation>
</comment>
<dbReference type="SUPFAM" id="SSF46689">
    <property type="entry name" value="Homeodomain-like"/>
    <property type="match status" value="1"/>
</dbReference>
<proteinExistence type="predicted"/>
<organism evidence="2 3">
    <name type="scientific">Diabrotica balteata</name>
    <name type="common">Banded cucumber beetle</name>
    <dbReference type="NCBI Taxonomy" id="107213"/>
    <lineage>
        <taxon>Eukaryota</taxon>
        <taxon>Metazoa</taxon>
        <taxon>Ecdysozoa</taxon>
        <taxon>Arthropoda</taxon>
        <taxon>Hexapoda</taxon>
        <taxon>Insecta</taxon>
        <taxon>Pterygota</taxon>
        <taxon>Neoptera</taxon>
        <taxon>Endopterygota</taxon>
        <taxon>Coleoptera</taxon>
        <taxon>Polyphaga</taxon>
        <taxon>Cucujiformia</taxon>
        <taxon>Chrysomeloidea</taxon>
        <taxon>Chrysomelidae</taxon>
        <taxon>Galerucinae</taxon>
        <taxon>Diabroticina</taxon>
        <taxon>Diabroticites</taxon>
        <taxon>Diabrotica</taxon>
    </lineage>
</organism>
<evidence type="ECO:0000256" key="1">
    <source>
        <dbReference type="ARBA" id="ARBA00004123"/>
    </source>
</evidence>
<dbReference type="OrthoDB" id="6751611at2759"/>
<dbReference type="EMBL" id="OU898282">
    <property type="protein sequence ID" value="CAG9837469.1"/>
    <property type="molecule type" value="Genomic_DNA"/>
</dbReference>
<dbReference type="AlphaFoldDB" id="A0A9N9T5R5"/>
<dbReference type="InterPro" id="IPR009057">
    <property type="entry name" value="Homeodomain-like_sf"/>
</dbReference>
<name>A0A9N9T5R5_DIABA</name>
<keyword evidence="3" id="KW-1185">Reference proteome</keyword>
<dbReference type="Proteomes" id="UP001153709">
    <property type="component" value="Chromosome 7"/>
</dbReference>
<reference evidence="2" key="1">
    <citation type="submission" date="2022-01" db="EMBL/GenBank/DDBJ databases">
        <authorList>
            <person name="King R."/>
        </authorList>
    </citation>
    <scope>NUCLEOTIDE SEQUENCE</scope>
</reference>
<gene>
    <name evidence="2" type="ORF">DIABBA_LOCUS10443</name>
</gene>
<evidence type="ECO:0000313" key="2">
    <source>
        <dbReference type="EMBL" id="CAG9837469.1"/>
    </source>
</evidence>
<evidence type="ECO:0000313" key="3">
    <source>
        <dbReference type="Proteomes" id="UP001153709"/>
    </source>
</evidence>